<dbReference type="NCBIfam" id="TIGR00196">
    <property type="entry name" value="yjeF_cterm"/>
    <property type="match status" value="1"/>
</dbReference>
<dbReference type="AlphaFoldDB" id="A0A1G7MY72"/>
<keyword evidence="5 18" id="KW-0479">Metal-binding</keyword>
<dbReference type="GO" id="GO:0110051">
    <property type="term" value="P:metabolite repair"/>
    <property type="evidence" value="ECO:0007669"/>
    <property type="project" value="TreeGrafter"/>
</dbReference>
<feature type="binding site" evidence="17">
    <location>
        <position position="269"/>
    </location>
    <ligand>
        <name>(6S)-NADPHX</name>
        <dbReference type="ChEBI" id="CHEBI:64076"/>
    </ligand>
</feature>
<feature type="binding site" evidence="18">
    <location>
        <position position="171"/>
    </location>
    <ligand>
        <name>K(+)</name>
        <dbReference type="ChEBI" id="CHEBI:29103"/>
    </ligand>
</feature>
<keyword evidence="7 17" id="KW-0067">ATP-binding</keyword>
<keyword evidence="10 17" id="KW-0520">NAD</keyword>
<organism evidence="23 24">
    <name type="scientific">Desulfovibrio legallii</name>
    <dbReference type="NCBI Taxonomy" id="571438"/>
    <lineage>
        <taxon>Bacteria</taxon>
        <taxon>Pseudomonadati</taxon>
        <taxon>Thermodesulfobacteriota</taxon>
        <taxon>Desulfovibrionia</taxon>
        <taxon>Desulfovibrionales</taxon>
        <taxon>Desulfovibrionaceae</taxon>
        <taxon>Desulfovibrio</taxon>
    </lineage>
</organism>
<comment type="function">
    <text evidence="17">Catalyzes the dehydration of the S-form of NAD(P)HX at the expense of ADP, which is converted to AMP. Together with NAD(P)HX epimerase, which catalyzes the epimerization of the S- and R-forms, the enzyme allows the repair of both epimers of NAD(P)HX, a damaged form of NAD(P)H that is a result of enzymatic or heat-dependent hydration.</text>
</comment>
<dbReference type="PANTHER" id="PTHR12592:SF0">
    <property type="entry name" value="ATP-DEPENDENT (S)-NAD(P)H-HYDRATE DEHYDRATASE"/>
    <property type="match status" value="1"/>
</dbReference>
<evidence type="ECO:0000256" key="18">
    <source>
        <dbReference type="HAMAP-Rule" id="MF_01966"/>
    </source>
</evidence>
<comment type="similarity">
    <text evidence="4 19">In the C-terminal section; belongs to the NnrD/CARKD family.</text>
</comment>
<gene>
    <name evidence="18" type="primary">nnrE</name>
    <name evidence="17" type="synonym">nnrD</name>
    <name evidence="23" type="ORF">SAMN05192586_11029</name>
</gene>
<comment type="similarity">
    <text evidence="18">Belongs to the NnrE/AIBP family.</text>
</comment>
<dbReference type="InterPro" id="IPR000631">
    <property type="entry name" value="CARKD"/>
</dbReference>
<evidence type="ECO:0000256" key="3">
    <source>
        <dbReference type="ARBA" id="ARBA00006001"/>
    </source>
</evidence>
<comment type="catalytic activity">
    <reaction evidence="1 18 19">
        <text>(6R)-NADHX = (6S)-NADHX</text>
        <dbReference type="Rhea" id="RHEA:32215"/>
        <dbReference type="ChEBI" id="CHEBI:64074"/>
        <dbReference type="ChEBI" id="CHEBI:64075"/>
        <dbReference type="EC" id="5.1.99.6"/>
    </reaction>
</comment>
<dbReference type="EMBL" id="FNBX01000010">
    <property type="protein sequence ID" value="SDF66785.1"/>
    <property type="molecule type" value="Genomic_DNA"/>
</dbReference>
<evidence type="ECO:0000256" key="6">
    <source>
        <dbReference type="ARBA" id="ARBA00022741"/>
    </source>
</evidence>
<evidence type="ECO:0000256" key="17">
    <source>
        <dbReference type="HAMAP-Rule" id="MF_01965"/>
    </source>
</evidence>
<keyword evidence="13" id="KW-0511">Multifunctional enzyme</keyword>
<dbReference type="GO" id="GO:0046872">
    <property type="term" value="F:metal ion binding"/>
    <property type="evidence" value="ECO:0007669"/>
    <property type="project" value="UniProtKB-UniRule"/>
</dbReference>
<dbReference type="HAMAP" id="MF_01966">
    <property type="entry name" value="NADHX_epimerase"/>
    <property type="match status" value="1"/>
</dbReference>
<comment type="similarity">
    <text evidence="3 19">In the N-terminal section; belongs to the NnrE/AIBP family.</text>
</comment>
<dbReference type="GO" id="GO:0052856">
    <property type="term" value="F:NAD(P)HX epimerase activity"/>
    <property type="evidence" value="ECO:0007669"/>
    <property type="project" value="UniProtKB-UniRule"/>
</dbReference>
<evidence type="ECO:0000259" key="21">
    <source>
        <dbReference type="PROSITE" id="PS51383"/>
    </source>
</evidence>
<dbReference type="SUPFAM" id="SSF64153">
    <property type="entry name" value="YjeF N-terminal domain-like"/>
    <property type="match status" value="1"/>
</dbReference>
<feature type="binding site" evidence="17">
    <location>
        <position position="458"/>
    </location>
    <ligand>
        <name>(6S)-NADPHX</name>
        <dbReference type="ChEBI" id="CHEBI:64076"/>
    </ligand>
</feature>
<feature type="binding site" evidence="18">
    <location>
        <position position="68"/>
    </location>
    <ligand>
        <name>K(+)</name>
        <dbReference type="ChEBI" id="CHEBI:29103"/>
    </ligand>
</feature>
<feature type="binding site" evidence="18">
    <location>
        <position position="168"/>
    </location>
    <ligand>
        <name>(6S)-NADPHX</name>
        <dbReference type="ChEBI" id="CHEBI:64076"/>
    </ligand>
</feature>
<feature type="binding site" evidence="17">
    <location>
        <position position="391"/>
    </location>
    <ligand>
        <name>(6S)-NADPHX</name>
        <dbReference type="ChEBI" id="CHEBI:64076"/>
    </ligand>
</feature>
<dbReference type="GO" id="GO:0052855">
    <property type="term" value="F:ADP-dependent NAD(P)H-hydrate dehydratase activity"/>
    <property type="evidence" value="ECO:0007669"/>
    <property type="project" value="UniProtKB-UniRule"/>
</dbReference>
<comment type="catalytic activity">
    <reaction evidence="2 18 19">
        <text>(6R)-NADPHX = (6S)-NADPHX</text>
        <dbReference type="Rhea" id="RHEA:32227"/>
        <dbReference type="ChEBI" id="CHEBI:64076"/>
        <dbReference type="ChEBI" id="CHEBI:64077"/>
        <dbReference type="EC" id="5.1.99.6"/>
    </reaction>
</comment>
<comment type="catalytic activity">
    <reaction evidence="15 17 19">
        <text>(6S)-NADHX + ADP = AMP + phosphate + NADH + H(+)</text>
        <dbReference type="Rhea" id="RHEA:32223"/>
        <dbReference type="ChEBI" id="CHEBI:15378"/>
        <dbReference type="ChEBI" id="CHEBI:43474"/>
        <dbReference type="ChEBI" id="CHEBI:57945"/>
        <dbReference type="ChEBI" id="CHEBI:64074"/>
        <dbReference type="ChEBI" id="CHEBI:456215"/>
        <dbReference type="ChEBI" id="CHEBI:456216"/>
        <dbReference type="EC" id="4.2.1.136"/>
    </reaction>
</comment>
<evidence type="ECO:0000259" key="22">
    <source>
        <dbReference type="PROSITE" id="PS51385"/>
    </source>
</evidence>
<keyword evidence="6 17" id="KW-0547">Nucleotide-binding</keyword>
<feature type="binding site" evidence="18">
    <location>
        <begin position="138"/>
        <end position="144"/>
    </location>
    <ligand>
        <name>(6S)-NADPHX</name>
        <dbReference type="ChEBI" id="CHEBI:64076"/>
    </ligand>
</feature>
<feature type="domain" description="YjeF C-terminal" evidence="21">
    <location>
        <begin position="234"/>
        <end position="527"/>
    </location>
</feature>
<evidence type="ECO:0000313" key="23">
    <source>
        <dbReference type="EMBL" id="SDF66785.1"/>
    </source>
</evidence>
<comment type="caution">
    <text evidence="18">Lacks conserved residue(s) required for the propagation of feature annotation.</text>
</comment>
<evidence type="ECO:0000256" key="13">
    <source>
        <dbReference type="ARBA" id="ARBA00023268"/>
    </source>
</evidence>
<comment type="function">
    <text evidence="14 19">Bifunctional enzyme that catalyzes the epimerization of the S- and R-forms of NAD(P)HX and the dehydration of the S-form of NAD(P)HX at the expense of ADP, which is converted to AMP. This allows the repair of both epimers of NAD(P)HX, a damaged form of NAD(P)H that is a result of enzymatic or heat-dependent hydration.</text>
</comment>
<evidence type="ECO:0000256" key="9">
    <source>
        <dbReference type="ARBA" id="ARBA00022958"/>
    </source>
</evidence>
<dbReference type="InterPro" id="IPR030677">
    <property type="entry name" value="Nnr"/>
</dbReference>
<dbReference type="PROSITE" id="PS01050">
    <property type="entry name" value="YJEF_C_2"/>
    <property type="match status" value="1"/>
</dbReference>
<comment type="subunit">
    <text evidence="17">Homotetramer.</text>
</comment>
<name>A0A1G7MY72_9BACT</name>
<dbReference type="NCBIfam" id="TIGR00197">
    <property type="entry name" value="yjeF_nterm"/>
    <property type="match status" value="1"/>
</dbReference>
<feature type="binding site" evidence="18">
    <location>
        <position position="134"/>
    </location>
    <ligand>
        <name>K(+)</name>
        <dbReference type="ChEBI" id="CHEBI:29103"/>
    </ligand>
</feature>
<accession>A0A1G7MY72</accession>
<evidence type="ECO:0000256" key="10">
    <source>
        <dbReference type="ARBA" id="ARBA00023027"/>
    </source>
</evidence>
<dbReference type="PROSITE" id="PS51383">
    <property type="entry name" value="YJEF_C_3"/>
    <property type="match status" value="1"/>
</dbReference>
<dbReference type="Proteomes" id="UP000199355">
    <property type="component" value="Unassembled WGS sequence"/>
</dbReference>
<comment type="similarity">
    <text evidence="17">Belongs to the NnrD/CARKD family.</text>
</comment>
<feature type="compositionally biased region" description="Basic and acidic residues" evidence="20">
    <location>
        <begin position="542"/>
        <end position="559"/>
    </location>
</feature>
<protein>
    <recommendedName>
        <fullName evidence="19">Bifunctional NAD(P)H-hydrate repair enzyme</fullName>
    </recommendedName>
    <alternativeName>
        <fullName evidence="19">Nicotinamide nucleotide repair protein</fullName>
    </alternativeName>
    <domain>
        <recommendedName>
            <fullName evidence="19">ADP-dependent (S)-NAD(P)H-hydrate dehydratase</fullName>
            <ecNumber evidence="19">4.2.1.136</ecNumber>
        </recommendedName>
        <alternativeName>
            <fullName evidence="19">ADP-dependent NAD(P)HX dehydratase</fullName>
        </alternativeName>
    </domain>
    <domain>
        <recommendedName>
            <fullName evidence="19">NAD(P)H-hydrate epimerase</fullName>
            <ecNumber evidence="19">5.1.99.6</ecNumber>
        </recommendedName>
    </domain>
</protein>
<evidence type="ECO:0000256" key="16">
    <source>
        <dbReference type="ARBA" id="ARBA00049209"/>
    </source>
</evidence>
<dbReference type="PROSITE" id="PS51385">
    <property type="entry name" value="YJEF_N"/>
    <property type="match status" value="1"/>
</dbReference>
<keyword evidence="9 18" id="KW-0630">Potassium</keyword>
<evidence type="ECO:0000256" key="14">
    <source>
        <dbReference type="ARBA" id="ARBA00025153"/>
    </source>
</evidence>
<dbReference type="EC" id="4.2.1.136" evidence="19"/>
<evidence type="ECO:0000256" key="11">
    <source>
        <dbReference type="ARBA" id="ARBA00023235"/>
    </source>
</evidence>
<comment type="cofactor">
    <cofactor evidence="18 19">
        <name>K(+)</name>
        <dbReference type="ChEBI" id="CHEBI:29103"/>
    </cofactor>
    <text evidence="18 19">Binds 1 potassium ion per subunit.</text>
</comment>
<dbReference type="InterPro" id="IPR017953">
    <property type="entry name" value="Carbohydrate_kinase_pred_CS"/>
</dbReference>
<comment type="cofactor">
    <cofactor evidence="17">
        <name>Mg(2+)</name>
        <dbReference type="ChEBI" id="CHEBI:18420"/>
    </cofactor>
</comment>
<dbReference type="PIRSF" id="PIRSF017184">
    <property type="entry name" value="Nnr"/>
    <property type="match status" value="1"/>
</dbReference>
<dbReference type="STRING" id="571438.SAMN05192586_11029"/>
<feature type="binding site" evidence="17">
    <location>
        <position position="457"/>
    </location>
    <ligand>
        <name>AMP</name>
        <dbReference type="ChEBI" id="CHEBI:456215"/>
    </ligand>
</feature>
<feature type="region of interest" description="Disordered" evidence="20">
    <location>
        <begin position="531"/>
        <end position="559"/>
    </location>
</feature>
<feature type="domain" description="YjeF N-terminal" evidence="22">
    <location>
        <begin position="18"/>
        <end position="225"/>
    </location>
</feature>
<dbReference type="SUPFAM" id="SSF53613">
    <property type="entry name" value="Ribokinase-like"/>
    <property type="match status" value="1"/>
</dbReference>
<dbReference type="InterPro" id="IPR004443">
    <property type="entry name" value="YjeF_N_dom"/>
</dbReference>
<reference evidence="24" key="1">
    <citation type="submission" date="2016-10" db="EMBL/GenBank/DDBJ databases">
        <authorList>
            <person name="Varghese N."/>
            <person name="Submissions S."/>
        </authorList>
    </citation>
    <scope>NUCLEOTIDE SEQUENCE [LARGE SCALE GENOMIC DNA]</scope>
    <source>
        <strain evidence="24">KHC7</strain>
    </source>
</reference>
<keyword evidence="24" id="KW-1185">Reference proteome</keyword>
<dbReference type="EC" id="5.1.99.6" evidence="19"/>
<sequence length="559" mass="56985">MTASALTLLPPLPLPDEVRAWDQGATALGLSGEILMENAARAAFDVLRAAVPRLEGREVWLLMGGGNNGGDAACLARQLLDAGARPLVLHTRPLRSYKGECGRHVRVARAAGVPFRPLRPGGQIWSAAPDLLVDGLLGTGFHGPLRPDMLGLIRAVNDRRAAFVLALDIPSGLDGVTGAPQPEAVRATATVTFAAAKPGLALPQARPWTGKVHVRPIGIPAVVRQAAPCAAYLLDGRCLAPLAALPANGFKNSFGHVLVAGGAPGYGGAAHLAARAALRAGAGLVTATAPEAALADIKNGWAEIMTLALPGPHGCWPETLPPAFAALAARCAALVVGPGLGRSPDAAAFLHALLSLPDRPPTVLDADALALLAAQPELLRLVRKDDALTPHPGEAGLLLGRPAAAVQKDRRAALRDLCALCRGVVALKGAGTLVGQAGAPVLLSPYDVPQLAAGGSGDVLAGCLGGLLAAHPVDAAWAAPLRPTQFTAGQAVALHALAGREAAQIWPLRGNVASATADLLPQALARYAAPQPPTGSALPMDKAAHSAPDAREDALAWPW</sequence>
<proteinExistence type="inferred from homology"/>
<evidence type="ECO:0000256" key="7">
    <source>
        <dbReference type="ARBA" id="ARBA00022840"/>
    </source>
</evidence>
<feature type="binding site" evidence="17">
    <location>
        <position position="339"/>
    </location>
    <ligand>
        <name>(6S)-NADPHX</name>
        <dbReference type="ChEBI" id="CHEBI:64076"/>
    </ligand>
</feature>
<evidence type="ECO:0000256" key="15">
    <source>
        <dbReference type="ARBA" id="ARBA00048238"/>
    </source>
</evidence>
<dbReference type="Pfam" id="PF01256">
    <property type="entry name" value="Carb_kinase"/>
    <property type="match status" value="1"/>
</dbReference>
<evidence type="ECO:0000313" key="24">
    <source>
        <dbReference type="Proteomes" id="UP000199355"/>
    </source>
</evidence>
<comment type="catalytic activity">
    <reaction evidence="16 17 19">
        <text>(6S)-NADPHX + ADP = AMP + phosphate + NADPH + H(+)</text>
        <dbReference type="Rhea" id="RHEA:32235"/>
        <dbReference type="ChEBI" id="CHEBI:15378"/>
        <dbReference type="ChEBI" id="CHEBI:43474"/>
        <dbReference type="ChEBI" id="CHEBI:57783"/>
        <dbReference type="ChEBI" id="CHEBI:64076"/>
        <dbReference type="ChEBI" id="CHEBI:456215"/>
        <dbReference type="ChEBI" id="CHEBI:456216"/>
        <dbReference type="EC" id="4.2.1.136"/>
    </reaction>
</comment>
<evidence type="ECO:0000256" key="1">
    <source>
        <dbReference type="ARBA" id="ARBA00000013"/>
    </source>
</evidence>
<dbReference type="RefSeq" id="WP_257243171.1">
    <property type="nucleotide sequence ID" value="NZ_FNBX01000010.1"/>
</dbReference>
<feature type="binding site" evidence="17">
    <location>
        <begin position="428"/>
        <end position="432"/>
    </location>
    <ligand>
        <name>AMP</name>
        <dbReference type="ChEBI" id="CHEBI:456215"/>
    </ligand>
</feature>
<dbReference type="Pfam" id="PF03853">
    <property type="entry name" value="YjeF_N"/>
    <property type="match status" value="1"/>
</dbReference>
<keyword evidence="12 17" id="KW-0456">Lyase</keyword>
<evidence type="ECO:0000256" key="12">
    <source>
        <dbReference type="ARBA" id="ARBA00023239"/>
    </source>
</evidence>
<dbReference type="InterPro" id="IPR036652">
    <property type="entry name" value="YjeF_N_dom_sf"/>
</dbReference>
<keyword evidence="8 17" id="KW-0521">NADP</keyword>
<dbReference type="InterPro" id="IPR029056">
    <property type="entry name" value="Ribokinase-like"/>
</dbReference>
<evidence type="ECO:0000256" key="2">
    <source>
        <dbReference type="ARBA" id="ARBA00000909"/>
    </source>
</evidence>
<dbReference type="GO" id="GO:0046496">
    <property type="term" value="P:nicotinamide nucleotide metabolic process"/>
    <property type="evidence" value="ECO:0007669"/>
    <property type="project" value="UniProtKB-UniRule"/>
</dbReference>
<dbReference type="Gene3D" id="3.40.1190.20">
    <property type="match status" value="1"/>
</dbReference>
<dbReference type="GO" id="GO:0005524">
    <property type="term" value="F:ATP binding"/>
    <property type="evidence" value="ECO:0007669"/>
    <property type="project" value="UniProtKB-UniRule"/>
</dbReference>
<dbReference type="PANTHER" id="PTHR12592">
    <property type="entry name" value="ATP-DEPENDENT (S)-NAD(P)H-HYDRATE DEHYDRATASE FAMILY MEMBER"/>
    <property type="match status" value="1"/>
</dbReference>
<dbReference type="HAMAP" id="MF_01965">
    <property type="entry name" value="NADHX_dehydratase"/>
    <property type="match status" value="1"/>
</dbReference>
<evidence type="ECO:0000256" key="4">
    <source>
        <dbReference type="ARBA" id="ARBA00009524"/>
    </source>
</evidence>
<comment type="function">
    <text evidence="18">Catalyzes the epimerization of the S- and R-forms of NAD(P)HX, a damaged form of NAD(P)H that is a result of enzymatic or heat-dependent hydration. This is a prerequisite for the S-specific NAD(P)H-hydrate dehydratase to allow the repair of both epimers of NAD(P)HX.</text>
</comment>
<dbReference type="Gene3D" id="3.40.50.10260">
    <property type="entry name" value="YjeF N-terminal domain"/>
    <property type="match status" value="1"/>
</dbReference>
<dbReference type="CDD" id="cd01171">
    <property type="entry name" value="YXKO-related"/>
    <property type="match status" value="1"/>
</dbReference>
<feature type="binding site" evidence="18">
    <location>
        <begin position="67"/>
        <end position="71"/>
    </location>
    <ligand>
        <name>(6S)-NADPHX</name>
        <dbReference type="ChEBI" id="CHEBI:64076"/>
    </ligand>
</feature>
<keyword evidence="11 18" id="KW-0413">Isomerase</keyword>
<evidence type="ECO:0000256" key="5">
    <source>
        <dbReference type="ARBA" id="ARBA00022723"/>
    </source>
</evidence>
<evidence type="ECO:0000256" key="19">
    <source>
        <dbReference type="PIRNR" id="PIRNR017184"/>
    </source>
</evidence>
<evidence type="ECO:0000256" key="20">
    <source>
        <dbReference type="SAM" id="MobiDB-lite"/>
    </source>
</evidence>
<evidence type="ECO:0000256" key="8">
    <source>
        <dbReference type="ARBA" id="ARBA00022857"/>
    </source>
</evidence>